<name>A0A6M2DZS0_XENCH</name>
<accession>A0A6M2DZS0</accession>
<evidence type="ECO:0000313" key="2">
    <source>
        <dbReference type="EMBL" id="NOV51732.1"/>
    </source>
</evidence>
<dbReference type="EMBL" id="GIIL01008006">
    <property type="protein sequence ID" value="NOV51732.1"/>
    <property type="molecule type" value="Transcribed_RNA"/>
</dbReference>
<evidence type="ECO:0000256" key="1">
    <source>
        <dbReference type="SAM" id="Phobius"/>
    </source>
</evidence>
<protein>
    <submittedName>
        <fullName evidence="2">Putative product</fullName>
    </submittedName>
</protein>
<reference evidence="2" key="1">
    <citation type="submission" date="2020-03" db="EMBL/GenBank/DDBJ databases">
        <title>Transcriptomic Profiling of the Digestive Tract of the Rat Flea, Xenopsylla cheopis, Following Blood Feeding and Infection with Yersinia pestis.</title>
        <authorList>
            <person name="Bland D.M."/>
            <person name="Martens C.A."/>
            <person name="Virtaneva K."/>
            <person name="Kanakabandi K."/>
            <person name="Long D."/>
            <person name="Rosenke R."/>
            <person name="Saturday G.A."/>
            <person name="Hoyt F.H."/>
            <person name="Bruno D.P."/>
            <person name="Ribeiro J.M.C."/>
            <person name="Hinnebusch J."/>
        </authorList>
    </citation>
    <scope>NUCLEOTIDE SEQUENCE</scope>
</reference>
<keyword evidence="1" id="KW-0472">Membrane</keyword>
<proteinExistence type="predicted"/>
<feature type="transmembrane region" description="Helical" evidence="1">
    <location>
        <begin position="56"/>
        <end position="78"/>
    </location>
</feature>
<dbReference type="AlphaFoldDB" id="A0A6M2DZS0"/>
<organism evidence="2">
    <name type="scientific">Xenopsylla cheopis</name>
    <name type="common">Oriental rat flea</name>
    <name type="synonym">Pulex cheopis</name>
    <dbReference type="NCBI Taxonomy" id="163159"/>
    <lineage>
        <taxon>Eukaryota</taxon>
        <taxon>Metazoa</taxon>
        <taxon>Ecdysozoa</taxon>
        <taxon>Arthropoda</taxon>
        <taxon>Hexapoda</taxon>
        <taxon>Insecta</taxon>
        <taxon>Pterygota</taxon>
        <taxon>Neoptera</taxon>
        <taxon>Endopterygota</taxon>
        <taxon>Siphonaptera</taxon>
        <taxon>Pulicidae</taxon>
        <taxon>Xenopsyllinae</taxon>
        <taxon>Xenopsylla</taxon>
    </lineage>
</organism>
<keyword evidence="1" id="KW-1133">Transmembrane helix</keyword>
<sequence>MYTVDPPRLRFFLIISIFFSQLPTEAAIIPLSLVCLKALLIVTFAPTFFSKNSLTAFFISFSCAIHPLITMLFFFFLLSSASICLCILSTSCSSFSLFCCNFLSSCWISPSSWQACRSVLEYFCQFFPFLFHSSIFF</sequence>
<keyword evidence="1" id="KW-0812">Transmembrane</keyword>